<feature type="transmembrane region" description="Helical" evidence="1">
    <location>
        <begin position="51"/>
        <end position="70"/>
    </location>
</feature>
<protein>
    <recommendedName>
        <fullName evidence="4">DUF4175 domain-containing protein</fullName>
    </recommendedName>
</protein>
<evidence type="ECO:0000313" key="3">
    <source>
        <dbReference type="Proteomes" id="UP001231675"/>
    </source>
</evidence>
<name>A0ABT9LF86_STRGD</name>
<dbReference type="Proteomes" id="UP001231675">
    <property type="component" value="Unassembled WGS sequence"/>
</dbReference>
<keyword evidence="3" id="KW-1185">Reference proteome</keyword>
<gene>
    <name evidence="2" type="ORF">J2S47_002893</name>
</gene>
<keyword evidence="1" id="KW-1133">Transmembrane helix</keyword>
<reference evidence="2 3" key="1">
    <citation type="submission" date="2023-07" db="EMBL/GenBank/DDBJ databases">
        <title>Sequencing the genomes of 1000 actinobacteria strains.</title>
        <authorList>
            <person name="Klenk H.-P."/>
        </authorList>
    </citation>
    <scope>NUCLEOTIDE SEQUENCE [LARGE SCALE GENOMIC DNA]</scope>
    <source>
        <strain evidence="2 3">DSM 40229</strain>
    </source>
</reference>
<dbReference type="EMBL" id="JAURUD010000001">
    <property type="protein sequence ID" value="MDP9682391.1"/>
    <property type="molecule type" value="Genomic_DNA"/>
</dbReference>
<dbReference type="RefSeq" id="WP_189414594.1">
    <property type="nucleotide sequence ID" value="NZ_BMSM01000003.1"/>
</dbReference>
<dbReference type="GeneID" id="91551842"/>
<evidence type="ECO:0000256" key="1">
    <source>
        <dbReference type="SAM" id="Phobius"/>
    </source>
</evidence>
<keyword evidence="1" id="KW-0472">Membrane</keyword>
<sequence>MTPILTALAGTLLILAVLFGLLLRWITPPTAFALCATAAALNLVHALERGAWIWAALDLIAAVAFTWWAARPAPPKARR</sequence>
<organism evidence="2 3">
    <name type="scientific">Streptomyces griseoviridis</name>
    <dbReference type="NCBI Taxonomy" id="45398"/>
    <lineage>
        <taxon>Bacteria</taxon>
        <taxon>Bacillati</taxon>
        <taxon>Actinomycetota</taxon>
        <taxon>Actinomycetes</taxon>
        <taxon>Kitasatosporales</taxon>
        <taxon>Streptomycetaceae</taxon>
        <taxon>Streptomyces</taxon>
    </lineage>
</organism>
<keyword evidence="1" id="KW-0812">Transmembrane</keyword>
<comment type="caution">
    <text evidence="2">The sequence shown here is derived from an EMBL/GenBank/DDBJ whole genome shotgun (WGS) entry which is preliminary data.</text>
</comment>
<evidence type="ECO:0000313" key="2">
    <source>
        <dbReference type="EMBL" id="MDP9682391.1"/>
    </source>
</evidence>
<proteinExistence type="predicted"/>
<accession>A0ABT9LF86</accession>
<evidence type="ECO:0008006" key="4">
    <source>
        <dbReference type="Google" id="ProtNLM"/>
    </source>
</evidence>